<accession>R2VKZ0</accession>
<dbReference type="HOGENOM" id="CLU_045206_1_0_9"/>
<dbReference type="EMBL" id="ASWH01000002">
    <property type="protein sequence ID" value="EOW79583.1"/>
    <property type="molecule type" value="Genomic_DNA"/>
</dbReference>
<name>R2VKZ0_9ENTE</name>
<sequence length="326" mass="36755">MCTSIFITTNDKKHLLARTMDFSYPIDAQPLYLPRDYSWASASDGKKWTNQFGFLGTGADLGEDYFVCDGVNEAGLSVAELYLPGEAVYQEKSNPEKTNLCPHEFITWILGNFSSIDTLREAIEDINLVDIAVPILGFVTPLHWIITDTNGKSVVIEPTEETLHFKEDPVNVMTNTPQLEWHLENLRNYLDVRPKQYESKEFDHFQATPFSQGTGTSGLPGGYTPPERFVRATFFKEHIEDAKDEDEGVMNALNILAPVTIPKGVVIKTTGETDYSQFISIMCNESKTIYYKDYASNGITKVVMSDELLNNTEVQRFEVAKAPKYN</sequence>
<evidence type="ECO:0000313" key="4">
    <source>
        <dbReference type="EMBL" id="EOI58565.1"/>
    </source>
</evidence>
<dbReference type="GO" id="GO:0016787">
    <property type="term" value="F:hydrolase activity"/>
    <property type="evidence" value="ECO:0007669"/>
    <property type="project" value="UniProtKB-KW"/>
</dbReference>
<proteinExistence type="inferred from homology"/>
<organism evidence="4 6">
    <name type="scientific">Enterococcus gilvus ATCC BAA-350</name>
    <dbReference type="NCBI Taxonomy" id="1158614"/>
    <lineage>
        <taxon>Bacteria</taxon>
        <taxon>Bacillati</taxon>
        <taxon>Bacillota</taxon>
        <taxon>Bacilli</taxon>
        <taxon>Lactobacillales</taxon>
        <taxon>Enterococcaceae</taxon>
        <taxon>Enterococcus</taxon>
    </lineage>
</organism>
<evidence type="ECO:0000256" key="1">
    <source>
        <dbReference type="ARBA" id="ARBA00006625"/>
    </source>
</evidence>
<evidence type="ECO:0000313" key="5">
    <source>
        <dbReference type="EMBL" id="EOW79583.1"/>
    </source>
</evidence>
<dbReference type="PATRIC" id="fig|1158614.3.peg.658"/>
<dbReference type="EMBL" id="AJDQ01000003">
    <property type="protein sequence ID" value="EOI58565.1"/>
    <property type="molecule type" value="Genomic_DNA"/>
</dbReference>
<dbReference type="RefSeq" id="WP_010779087.1">
    <property type="nucleotide sequence ID" value="NZ_ASWH01000002.1"/>
</dbReference>
<dbReference type="SUPFAM" id="SSF56235">
    <property type="entry name" value="N-terminal nucleophile aminohydrolases (Ntn hydrolases)"/>
    <property type="match status" value="1"/>
</dbReference>
<evidence type="ECO:0000259" key="3">
    <source>
        <dbReference type="Pfam" id="PF02275"/>
    </source>
</evidence>
<evidence type="ECO:0000256" key="2">
    <source>
        <dbReference type="ARBA" id="ARBA00022801"/>
    </source>
</evidence>
<dbReference type="InterPro" id="IPR029055">
    <property type="entry name" value="Ntn_hydrolases_N"/>
</dbReference>
<dbReference type="Pfam" id="PF02275">
    <property type="entry name" value="CBAH"/>
    <property type="match status" value="1"/>
</dbReference>
<dbReference type="Gene3D" id="3.60.60.10">
    <property type="entry name" value="Penicillin V Acylase, Chain A"/>
    <property type="match status" value="1"/>
</dbReference>
<dbReference type="Proteomes" id="UP000014160">
    <property type="component" value="Unassembled WGS sequence"/>
</dbReference>
<dbReference type="InterPro" id="IPR029132">
    <property type="entry name" value="CBAH/NAAA_C"/>
</dbReference>
<comment type="caution">
    <text evidence="4">The sequence shown here is derived from an EMBL/GenBank/DDBJ whole genome shotgun (WGS) entry which is preliminary data.</text>
</comment>
<feature type="domain" description="Choloylglycine hydrolase/NAAA C-terminal" evidence="3">
    <location>
        <begin position="2"/>
        <end position="314"/>
    </location>
</feature>
<dbReference type="InterPro" id="IPR052193">
    <property type="entry name" value="Peptidase_C59"/>
</dbReference>
<protein>
    <recommendedName>
        <fullName evidence="3">Choloylglycine hydrolase/NAAA C-terminal domain-containing protein</fullName>
    </recommendedName>
</protein>
<evidence type="ECO:0000313" key="7">
    <source>
        <dbReference type="Proteomes" id="UP000014160"/>
    </source>
</evidence>
<keyword evidence="7" id="KW-1185">Reference proteome</keyword>
<dbReference type="eggNOG" id="COG3049">
    <property type="taxonomic scope" value="Bacteria"/>
</dbReference>
<gene>
    <name evidence="5" type="ORF">I592_03723</name>
    <name evidence="4" type="ORF">UKC_00638</name>
</gene>
<dbReference type="PANTHER" id="PTHR35527:SF2">
    <property type="entry name" value="HYDROLASE"/>
    <property type="match status" value="1"/>
</dbReference>
<dbReference type="Proteomes" id="UP000013750">
    <property type="component" value="Unassembled WGS sequence"/>
</dbReference>
<dbReference type="CDD" id="cd00542">
    <property type="entry name" value="Ntn_PVA"/>
    <property type="match status" value="1"/>
</dbReference>
<comment type="similarity">
    <text evidence="1">Belongs to the peptidase C59 family.</text>
</comment>
<reference evidence="5 7" key="2">
    <citation type="submission" date="2013-03" db="EMBL/GenBank/DDBJ databases">
        <title>The Genome Sequence of Enterococcus gilvus ATCC BAA-350 (PacBio/Illumina hybrid assembly).</title>
        <authorList>
            <consortium name="The Broad Institute Genomics Platform"/>
            <consortium name="The Broad Institute Genome Sequencing Center for Infectious Disease"/>
            <person name="Earl A."/>
            <person name="Russ C."/>
            <person name="Gilmore M."/>
            <person name="Surin D."/>
            <person name="Walker B."/>
            <person name="Young S."/>
            <person name="Zeng Q."/>
            <person name="Gargeya S."/>
            <person name="Fitzgerald M."/>
            <person name="Haas B."/>
            <person name="Abouelleil A."/>
            <person name="Allen A.W."/>
            <person name="Alvarado L."/>
            <person name="Arachchi H.M."/>
            <person name="Berlin A.M."/>
            <person name="Chapman S.B."/>
            <person name="Gainer-Dewar J."/>
            <person name="Goldberg J."/>
            <person name="Griggs A."/>
            <person name="Gujja S."/>
            <person name="Hansen M."/>
            <person name="Howarth C."/>
            <person name="Imamovic A."/>
            <person name="Ireland A."/>
            <person name="Larimer J."/>
            <person name="McCowan C."/>
            <person name="Murphy C."/>
            <person name="Pearson M."/>
            <person name="Poon T.W."/>
            <person name="Priest M."/>
            <person name="Roberts A."/>
            <person name="Saif S."/>
            <person name="Shea T."/>
            <person name="Sisk P."/>
            <person name="Sykes S."/>
            <person name="Wortman J."/>
            <person name="Nusbaum C."/>
            <person name="Birren B."/>
        </authorList>
    </citation>
    <scope>NUCLEOTIDE SEQUENCE [LARGE SCALE GENOMIC DNA]</scope>
    <source>
        <strain evidence="5 7">ATCC BAA-350</strain>
    </source>
</reference>
<dbReference type="PANTHER" id="PTHR35527">
    <property type="entry name" value="CHOLOYLGLYCINE HYDROLASE"/>
    <property type="match status" value="1"/>
</dbReference>
<evidence type="ECO:0000313" key="6">
    <source>
        <dbReference type="Proteomes" id="UP000013750"/>
    </source>
</evidence>
<keyword evidence="2" id="KW-0378">Hydrolase</keyword>
<dbReference type="AlphaFoldDB" id="R2VKZ0"/>
<reference evidence="4 6" key="1">
    <citation type="submission" date="2013-02" db="EMBL/GenBank/DDBJ databases">
        <title>The Genome Sequence of Enterococcus gilvus ATCC BAA-350.</title>
        <authorList>
            <consortium name="The Broad Institute Genome Sequencing Platform"/>
            <consortium name="The Broad Institute Genome Sequencing Center for Infectious Disease"/>
            <person name="Earl A.M."/>
            <person name="Gilmore M.S."/>
            <person name="Lebreton F."/>
            <person name="Walker B."/>
            <person name="Young S.K."/>
            <person name="Zeng Q."/>
            <person name="Gargeya S."/>
            <person name="Fitzgerald M."/>
            <person name="Haas B."/>
            <person name="Abouelleil A."/>
            <person name="Alvarado L."/>
            <person name="Arachchi H.M."/>
            <person name="Berlin A.M."/>
            <person name="Chapman S.B."/>
            <person name="Dewar J."/>
            <person name="Goldberg J."/>
            <person name="Griggs A."/>
            <person name="Gujja S."/>
            <person name="Hansen M."/>
            <person name="Howarth C."/>
            <person name="Imamovic A."/>
            <person name="Larimer J."/>
            <person name="McCowan C."/>
            <person name="Murphy C."/>
            <person name="Neiman D."/>
            <person name="Pearson M."/>
            <person name="Priest M."/>
            <person name="Roberts A."/>
            <person name="Saif S."/>
            <person name="Shea T."/>
            <person name="Sisk P."/>
            <person name="Sykes S."/>
            <person name="Wortman J."/>
            <person name="Nusbaum C."/>
            <person name="Birren B."/>
        </authorList>
    </citation>
    <scope>NUCLEOTIDE SEQUENCE [LARGE SCALE GENOMIC DNA]</scope>
    <source>
        <strain evidence="4 6">ATCC BAA-350</strain>
    </source>
</reference>
<dbReference type="OrthoDB" id="9794717at2"/>